<dbReference type="AlphaFoldDB" id="A0A6C0K003"/>
<accession>A0A6C0K003</accession>
<dbReference type="Gene3D" id="3.30.40.10">
    <property type="entry name" value="Zinc/RING finger domain, C3HC4 (zinc finger)"/>
    <property type="match status" value="1"/>
</dbReference>
<sequence>MTFSRSVQFHEVFEEFIFKQFIDTCKLRTWRLILLTENTRKNIHDYHIVLPRKYFAYCLEKQVVLADGTTEGPGGVYFPQEMPSMEDFIQETRAYFDKFVHMKNGKIVSGVSIGTPIEDENGNKIIDMQVVYHKKYQPYPVPFTREQELEINLITANRRATQAEMILQEHNSIKNAEAERFAKLERAFRKMAMDAYTKEEPKDCPVCLDPIAVENLHITLCGHHICSLCNSKCSRCPLCRDEY</sequence>
<evidence type="ECO:0000259" key="1">
    <source>
        <dbReference type="PROSITE" id="PS50089"/>
    </source>
</evidence>
<feature type="domain" description="RING-type" evidence="1">
    <location>
        <begin position="204"/>
        <end position="240"/>
    </location>
</feature>
<reference evidence="2" key="1">
    <citation type="journal article" date="2020" name="Nature">
        <title>Giant virus diversity and host interactions through global metagenomics.</title>
        <authorList>
            <person name="Schulz F."/>
            <person name="Roux S."/>
            <person name="Paez-Espino D."/>
            <person name="Jungbluth S."/>
            <person name="Walsh D.A."/>
            <person name="Denef V.J."/>
            <person name="McMahon K.D."/>
            <person name="Konstantinidis K.T."/>
            <person name="Eloe-Fadrosh E.A."/>
            <person name="Kyrpides N.C."/>
            <person name="Woyke T."/>
        </authorList>
    </citation>
    <scope>NUCLEOTIDE SEQUENCE</scope>
    <source>
        <strain evidence="2">GVMAG-S-1101164-67</strain>
    </source>
</reference>
<protein>
    <recommendedName>
        <fullName evidence="1">RING-type domain-containing protein</fullName>
    </recommendedName>
</protein>
<dbReference type="SUPFAM" id="SSF57850">
    <property type="entry name" value="RING/U-box"/>
    <property type="match status" value="1"/>
</dbReference>
<dbReference type="PROSITE" id="PS50089">
    <property type="entry name" value="ZF_RING_2"/>
    <property type="match status" value="1"/>
</dbReference>
<organism evidence="2">
    <name type="scientific">viral metagenome</name>
    <dbReference type="NCBI Taxonomy" id="1070528"/>
    <lineage>
        <taxon>unclassified sequences</taxon>
        <taxon>metagenomes</taxon>
        <taxon>organismal metagenomes</taxon>
    </lineage>
</organism>
<evidence type="ECO:0000313" key="2">
    <source>
        <dbReference type="EMBL" id="QHU10280.1"/>
    </source>
</evidence>
<proteinExistence type="predicted"/>
<dbReference type="InterPro" id="IPR001841">
    <property type="entry name" value="Znf_RING"/>
</dbReference>
<name>A0A6C0K003_9ZZZZ</name>
<dbReference type="EMBL" id="MN740752">
    <property type="protein sequence ID" value="QHU10280.1"/>
    <property type="molecule type" value="Genomic_DNA"/>
</dbReference>
<dbReference type="InterPro" id="IPR013083">
    <property type="entry name" value="Znf_RING/FYVE/PHD"/>
</dbReference>